<dbReference type="VEuPathDB" id="AmoebaDB:NfTy_078320"/>
<evidence type="ECO:0000256" key="2">
    <source>
        <dbReference type="ARBA" id="ARBA00022448"/>
    </source>
</evidence>
<evidence type="ECO:0000256" key="4">
    <source>
        <dbReference type="SAM" id="MobiDB-lite"/>
    </source>
</evidence>
<dbReference type="Pfam" id="PF25037">
    <property type="entry name" value="VPS13_C"/>
    <property type="match status" value="1"/>
</dbReference>
<feature type="compositionally biased region" description="Low complexity" evidence="4">
    <location>
        <begin position="2752"/>
        <end position="2765"/>
    </location>
</feature>
<name>A0A6A5BNY1_NAEFO</name>
<feature type="domain" description="PH" evidence="5">
    <location>
        <begin position="815"/>
        <end position="920"/>
    </location>
</feature>
<dbReference type="OrthoDB" id="428159at2759"/>
<organism evidence="6 7">
    <name type="scientific">Naegleria fowleri</name>
    <name type="common">Brain eating amoeba</name>
    <dbReference type="NCBI Taxonomy" id="5763"/>
    <lineage>
        <taxon>Eukaryota</taxon>
        <taxon>Discoba</taxon>
        <taxon>Heterolobosea</taxon>
        <taxon>Tetramitia</taxon>
        <taxon>Eutetramitia</taxon>
        <taxon>Vahlkampfiidae</taxon>
        <taxon>Naegleria</taxon>
    </lineage>
</organism>
<dbReference type="PROSITE" id="PS50003">
    <property type="entry name" value="PH_DOMAIN"/>
    <property type="match status" value="1"/>
</dbReference>
<dbReference type="Pfam" id="PF25033">
    <property type="entry name" value="VPS13_M"/>
    <property type="match status" value="1"/>
</dbReference>
<sequence length="3345" mass="379814">MFEGIASTIIVKLLGDYIENLDSKSLKIAIWSGSINLTNLTLKASALDTFDLPVSVVQGCVGSIDASIPWQSLSSSPVIAKVSDVFLVVQPKKCDHYDEKAEKARALLAKQRALQNHELWREQQELLNEAAGSEKKEEKQGDTFVSRLTETILNNLQVEISNVHIRYEDGSNPKNRIVFGLTMEKLSLKSCNDSWEEVFIKTAQQAFYKKLLLQNLSFYMNNNEVELFSKSGMDTKKFSLHMRKIITENKFYRRFIVSPINGELKLILQKEGQIDMSKPKLIANLFLDNVNLCLDDRQYKNLLSTLEYMTNYAKFEKFRHLRPKSDYVSSEKQLWWEYLVHAAKDIVEKQHFTWEQVEERKKDRKEHIELFKRTKEYPWQKKLSDSEKKSLQELEDKLDFDDILFFRELAHEELKVEKEKNKHMLVKKEKSGGWFSGWFGGGTKTASTTSTEEEPASPVVFEFTDEQREELHKTIGYNAKEKSQSLELPADYVAYQINFFLKQGELKLRSARVKSSDSESAIVKGAFNNFRTEVGVRAQGSVIVRVTLEDFEITDHFSDVTQFKKIVSKRKESGQLAEVLVETKPLDGESDLKLQVLLQQVDIAINIPLIQKILSFFIIPSNLDFSTLQSLAMKQFENLQQQALTQLKVALESKMIIDLNVLILAPTFIVPLDHKDENSKVVLLDLGKLKFKSDIDKIERARRIKNETVEEKDFYDRFDIELSNIQAMITDVSSFKNNTYVSESSNSFQLVEKVNVGLKLGLLITNDPNYAGTKLEGTIPNIKINLSPMAMNTIIKITNNFLVLADNPTGNSKEDVELKGAMKVKSDLLTDNQWKNYWAELTENGRLMLYTNENDLKAAGCIILNERSVEYQERDKNSELNALQWCAVIPQDTGPTTVYFEVENQNVYDKWFNLMITKNVNRKLVLDITNTENAENEEVRQKKVNFKLTFNLGEFCASLVYNKKMDNTENSPIIDLPLTDIKLQDFSVDMAVRNFDMIMNFSLRAFTISDKTTRLTDKYIITSDLQSDKRLADLTLIQVNNRESEYYGRNADLLLDVTFHKILFNFDPVSLTTFLLYIYDVIELTQQIESRVPTITPAEAKKYVEKRDKKRNTLDLHASLSEVSLVLVLQDFSNFATATIANADVSFAMNEAALYVKGTVGNLLAVDNTNDGSIYKEIVGLSSSSDKSLITFSYHQNNERPANLDPSQPYYNKFLKLVLESVKIVYLNRIIVRLQHYMQNGPLWDVLAAGGKKVSEISKDSVVKQYESLEMFNMHITLLNPLVIAPMAFNNPECIVGNLGKIRVSNSLFERNSCWLESYDISFTKMNLHTITAQDPMTYVVGDMDWILAVERPVINTENKFPGVSVDIKVSDVAMTLTQEQYQMIFKVIDGNVNDNAGFPSIQDKNDKKDTSSTIITTPSKKEITEQDAKITDVTVKVLFSNLNLTVSKSTEDSLARMNMYDLNVDFNMKRSGLSNTSVSISSADAHDLRKSDGHFKTFVDTRQDQTSLTKSQHFLLVDVINDPEKSLVKVDVKMGNPRIIFIPEIVFDIQNFFMNMRPQKPPKGKILSFENMPVGDIHINTDITLGADLSLTPTKRLIVHTIEGGNIEINGNGHTIELPFVQQVFKIEEGMTLTLTNVVIKKEPEHKLEDYCELSEKSIIVFGNGSKFISNKEGAINEDKSSTIVSVFVDNPNVMFPVKPNDPNSRLLVVRSQLKFKMQTSATKQLFVVGINELSMFVDSFQSSSQSMAKNNILEPLSLDLEYFSEHKSRTDILSDIKAKIDGNIRARVSYQDVKMITEVVNHFTEAMKKPKSTDSSYLLSDDHLTNHLSDNSETSDEEEEFEEAKDEIEHMDGQFVLSDYVESRDTISKPAPLENISHDPISNAFSFSFDMSSDQTLSILMVDDVRGYDIPLITFVLKKVHLIDTKMTQLGEKTSIKAKIIGYIQADYYNLKIASWEPIIEPYGIEFFFRRKPTSKSTTATIDRFEIRDLDIPKYKQLYHLEEFDGLLLNVTQSMINTVSSTAKLWKEEFYTETKVSKKFDPYCIRNHTGHVIKLIFPYNTQLQKADVYEIGTGQEVNFSLPEDKARGSLHAITVDVPGFNKLQLELKQTGKQHIKNTRNEVCMVDNDLIEGRKIITISSGVQIRNMCNISWEIGSLNIGNKSITRFGVIAPKEYIGIPITSIPEDILCIRPVLRSTQKEEESSQQGGTSTTPNYNYQWSVPSGGLKFTELLKLYKGSKNVTIPNTSGPNMFAIVRTNFALETDYQEFRQKYAEVPLLFQRFYCTLDIKPPLCIDNTLGKSIDYTLISQTQNNTRTVVQEGTMSKGERIFIYSAEMNNNILLKVKMGKEWIAKELALIHLVKRESSNSSSGMPPQHSTHITLENATNNISRIYIDYSEGNALAYREIVLFSPYWIVNHTGEIVAVKTSRDRYLVTPGENLMYSEAYDREKIAVMVDNSGASTNFSLTNVGTSGNFAVSSDTKKYSIGYFISLGEGKFYRTKVLTLSPRYVIVNSTDEKILIRQCFTNNDHLVVPLEVEPNTNVNYYWKELEVNEPQISVKVASNDKISWSAPFKTNALGETFLKLKHEDYPNRPIGLLLAVDVQETQGTVFLMIQKPKKPPYLIDNQLDEEVFFSQKGVDKWWTVKPLQMTPYVWDDNKGAHGLQLRIGNVIIKDDIDIDRIGKDKRIKLGSKGVAYLRVKPVGPTRVLMLTKEKLQSVNKLITQSFKLKRKRRSTKGENIKPLIKHVSSVGSSMHGASGSASEGQLSDFTEEEEEEEFNQFMLAEINQIGISFIDNSPSEVAYLLLGGLTLRYATTDKHQFIEALLYRLQLDHQDYNATYPVILCNINEPGQEFLHFSMCRSIENNTNVNTFPYMSITMREARCEIDYIFISKFVKLIGILSTNEEQSNEIDGQTAERMAKPVEIPKSEADAEKFYFENLELHPVRIYLTFKLNHEGDDSNPLLILFKSLGVTFTRIDNAPMKFNSLILSHPFMTLNALMDKIKKHYIRQATVQFYKILGSLDIIGNPIGLFSDIGTGVVDFFYEPASAITKSPEEFASGLAKGSMSLLKNSVHGIGNFTSKLTGNVGNGIAFLTFDKEYNQQRERQASQKPKDIKEGLASGAKSLFRGIYGGATGIVTQPIRGIQEEGAIGFVKGVGKGIIGIPLKPVGGIIDMATRTVEGISNSSTTIFSRVRYPRVLAENGSVVRYSLTDAYSKYLTVTIDDGQYAKTNKPVYYMPDSTKQFVYLITDKYIMKVDHADKKVKWKMALSKIKSVELVNEPHDALKIVSTEKEKSVFGSGSNIVRLLDSLDKEYLHKFKNKLNIEIARVFKEQSEYENIDY</sequence>
<reference evidence="6 7" key="1">
    <citation type="journal article" date="2019" name="Sci. Rep.">
        <title>Nanopore sequencing improves the draft genome of the human pathogenic amoeba Naegleria fowleri.</title>
        <authorList>
            <person name="Liechti N."/>
            <person name="Schurch N."/>
            <person name="Bruggmann R."/>
            <person name="Wittwer M."/>
        </authorList>
    </citation>
    <scope>NUCLEOTIDE SEQUENCE [LARGE SCALE GENOMIC DNA]</scope>
    <source>
        <strain evidence="6 7">ATCC 30894</strain>
    </source>
</reference>
<accession>A0A6A5BNY1</accession>
<evidence type="ECO:0000256" key="3">
    <source>
        <dbReference type="ARBA" id="ARBA00023055"/>
    </source>
</evidence>
<keyword evidence="2" id="KW-0813">Transport</keyword>
<dbReference type="VEuPathDB" id="AmoebaDB:NF0094290"/>
<comment type="similarity">
    <text evidence="1">Belongs to the VPS13 family.</text>
</comment>
<dbReference type="Proteomes" id="UP000444721">
    <property type="component" value="Unassembled WGS sequence"/>
</dbReference>
<dbReference type="Gene3D" id="2.30.29.30">
    <property type="entry name" value="Pleckstrin-homology domain (PH domain)/Phosphotyrosine-binding domain (PTB)"/>
    <property type="match status" value="1"/>
</dbReference>
<protein>
    <recommendedName>
        <fullName evidence="5">PH domain-containing protein</fullName>
    </recommendedName>
</protein>
<feature type="region of interest" description="Disordered" evidence="4">
    <location>
        <begin position="2752"/>
        <end position="2772"/>
    </location>
</feature>
<evidence type="ECO:0000313" key="6">
    <source>
        <dbReference type="EMBL" id="KAF0974619.1"/>
    </source>
</evidence>
<proteinExistence type="inferred from homology"/>
<dbReference type="InterPro" id="IPR056748">
    <property type="entry name" value="VPS13-like_C"/>
</dbReference>
<feature type="region of interest" description="Disordered" evidence="4">
    <location>
        <begin position="1828"/>
        <end position="1847"/>
    </location>
</feature>
<dbReference type="InterPro" id="IPR056747">
    <property type="entry name" value="VPS13-like_M"/>
</dbReference>
<dbReference type="RefSeq" id="XP_044559332.1">
    <property type="nucleotide sequence ID" value="XM_044709690.1"/>
</dbReference>
<evidence type="ECO:0000313" key="7">
    <source>
        <dbReference type="Proteomes" id="UP000444721"/>
    </source>
</evidence>
<dbReference type="EMBL" id="VFQX01000051">
    <property type="protein sequence ID" value="KAF0974619.1"/>
    <property type="molecule type" value="Genomic_DNA"/>
</dbReference>
<dbReference type="GO" id="GO:0045053">
    <property type="term" value="P:protein retention in Golgi apparatus"/>
    <property type="evidence" value="ECO:0007669"/>
    <property type="project" value="TreeGrafter"/>
</dbReference>
<dbReference type="GeneID" id="68113311"/>
<dbReference type="OMA" id="SGWRPIR"/>
<evidence type="ECO:0000259" key="5">
    <source>
        <dbReference type="PROSITE" id="PS50003"/>
    </source>
</evidence>
<dbReference type="VEuPathDB" id="AmoebaDB:FDP41_006093"/>
<comment type="caution">
    <text evidence="6">The sequence shown here is derived from an EMBL/GenBank/DDBJ whole genome shotgun (WGS) entry which is preliminary data.</text>
</comment>
<evidence type="ECO:0000256" key="1">
    <source>
        <dbReference type="ARBA" id="ARBA00006545"/>
    </source>
</evidence>
<dbReference type="PANTHER" id="PTHR16166:SF93">
    <property type="entry name" value="INTERMEMBRANE LIPID TRANSFER PROTEIN VPS13"/>
    <property type="match status" value="1"/>
</dbReference>
<gene>
    <name evidence="6" type="ORF">FDP41_006093</name>
</gene>
<dbReference type="InterPro" id="IPR026847">
    <property type="entry name" value="VPS13"/>
</dbReference>
<dbReference type="InterPro" id="IPR026854">
    <property type="entry name" value="VPS13_N"/>
</dbReference>
<dbReference type="PANTHER" id="PTHR16166">
    <property type="entry name" value="VACUOLAR PROTEIN SORTING-ASSOCIATED PROTEIN VPS13"/>
    <property type="match status" value="1"/>
</dbReference>
<dbReference type="InterPro" id="IPR011993">
    <property type="entry name" value="PH-like_dom_sf"/>
</dbReference>
<feature type="compositionally biased region" description="Acidic residues" evidence="4">
    <location>
        <begin position="1835"/>
        <end position="1847"/>
    </location>
</feature>
<dbReference type="InterPro" id="IPR009543">
    <property type="entry name" value="VPS13_VAB"/>
</dbReference>
<keyword evidence="3" id="KW-0445">Lipid transport</keyword>
<dbReference type="SUPFAM" id="SSF50729">
    <property type="entry name" value="PH domain-like"/>
    <property type="match status" value="1"/>
</dbReference>
<keyword evidence="7" id="KW-1185">Reference proteome</keyword>
<dbReference type="Pfam" id="PF25036">
    <property type="entry name" value="VPS13_VAB"/>
    <property type="match status" value="1"/>
</dbReference>
<dbReference type="Pfam" id="PF12624">
    <property type="entry name" value="VPS13_N"/>
    <property type="match status" value="1"/>
</dbReference>
<dbReference type="SMART" id="SM00233">
    <property type="entry name" value="PH"/>
    <property type="match status" value="1"/>
</dbReference>
<dbReference type="InterPro" id="IPR001849">
    <property type="entry name" value="PH_domain"/>
</dbReference>
<dbReference type="GO" id="GO:0006623">
    <property type="term" value="P:protein targeting to vacuole"/>
    <property type="evidence" value="ECO:0007669"/>
    <property type="project" value="TreeGrafter"/>
</dbReference>
<dbReference type="GO" id="GO:0006869">
    <property type="term" value="P:lipid transport"/>
    <property type="evidence" value="ECO:0007669"/>
    <property type="project" value="UniProtKB-KW"/>
</dbReference>